<sequence length="216" mass="25836">MYISPIFLSIAVMVHFCLILFHVMPKNPISNEMSPVVNKYVNPLFTQNWHLFSPNPLVRNDIIYMQIKFKDSPSLSEWFDITTPMIRGNYKNYFSPLNRLVRIPLTSAVMMNGMDDEERSFMNKVDKEHITKEQASILQDIEKRAKKNEERMQNILYRFAFTAAEKYFANQQIDSLRVRIVHEEPVPFSKRLESDFKRERTYQDLEWKKYIPVMPW</sequence>
<protein>
    <submittedName>
        <fullName evidence="2">Uncharacterized protein</fullName>
    </submittedName>
</protein>
<keyword evidence="1" id="KW-0812">Transmembrane</keyword>
<dbReference type="EMBL" id="AHFG01000086">
    <property type="protein sequence ID" value="EJR64017.1"/>
    <property type="molecule type" value="Genomic_DNA"/>
</dbReference>
<comment type="caution">
    <text evidence="2">The sequence shown here is derived from an EMBL/GenBank/DDBJ whole genome shotgun (WGS) entry which is preliminary data.</text>
</comment>
<evidence type="ECO:0000313" key="3">
    <source>
        <dbReference type="Proteomes" id="UP000006967"/>
    </source>
</evidence>
<keyword evidence="1" id="KW-1133">Transmembrane helix</keyword>
<proteinExistence type="predicted"/>
<reference evidence="2 3" key="1">
    <citation type="submission" date="2012-04" db="EMBL/GenBank/DDBJ databases">
        <title>The Genome Sequence of Bacillus cereus VD154.</title>
        <authorList>
            <consortium name="The Broad Institute Genome Sequencing Platform"/>
            <consortium name="The Broad Institute Genome Sequencing Center for Infectious Disease"/>
            <person name="Feldgarden M."/>
            <person name="Van der Auwera G.A."/>
            <person name="Mahillon J."/>
            <person name="Duprez V."/>
            <person name="Timmery S."/>
            <person name="Mattelet C."/>
            <person name="Dierick K."/>
            <person name="Sun M."/>
            <person name="Yu Z."/>
            <person name="Zhu L."/>
            <person name="Hu X."/>
            <person name="Shank E.B."/>
            <person name="Swiecicka I."/>
            <person name="Hansen B.M."/>
            <person name="Andrup L."/>
            <person name="Young S.K."/>
            <person name="Zeng Q."/>
            <person name="Gargeya S."/>
            <person name="Fitzgerald M."/>
            <person name="Haas B."/>
            <person name="Abouelleil A."/>
            <person name="Alvarado L."/>
            <person name="Arachchi H.M."/>
            <person name="Berlin A."/>
            <person name="Chapman S.B."/>
            <person name="Goldberg J."/>
            <person name="Griggs A."/>
            <person name="Gujja S."/>
            <person name="Hansen M."/>
            <person name="Howarth C."/>
            <person name="Imamovic A."/>
            <person name="Larimer J."/>
            <person name="McCowen C."/>
            <person name="Montmayeur A."/>
            <person name="Murphy C."/>
            <person name="Neiman D."/>
            <person name="Pearson M."/>
            <person name="Priest M."/>
            <person name="Roberts A."/>
            <person name="Saif S."/>
            <person name="Shea T."/>
            <person name="Sisk P."/>
            <person name="Sykes S."/>
            <person name="Wortman J."/>
            <person name="Nusbaum C."/>
            <person name="Birren B."/>
        </authorList>
    </citation>
    <scope>NUCLEOTIDE SEQUENCE [LARGE SCALE GENOMIC DNA]</scope>
    <source>
        <strain evidence="2 3">VD154</strain>
    </source>
</reference>
<gene>
    <name evidence="2" type="ORF">IK5_05803</name>
</gene>
<feature type="transmembrane region" description="Helical" evidence="1">
    <location>
        <begin position="6"/>
        <end position="24"/>
    </location>
</feature>
<keyword evidence="1" id="KW-0472">Membrane</keyword>
<dbReference type="Pfam" id="PF19136">
    <property type="entry name" value="DUF5819"/>
    <property type="match status" value="1"/>
</dbReference>
<accession>A0A9W5KRE7</accession>
<organism evidence="2 3">
    <name type="scientific">Bacillus cereus VD154</name>
    <dbReference type="NCBI Taxonomy" id="1053238"/>
    <lineage>
        <taxon>Bacteria</taxon>
        <taxon>Bacillati</taxon>
        <taxon>Bacillota</taxon>
        <taxon>Bacilli</taxon>
        <taxon>Bacillales</taxon>
        <taxon>Bacillaceae</taxon>
        <taxon>Bacillus</taxon>
        <taxon>Bacillus cereus group</taxon>
    </lineage>
</organism>
<evidence type="ECO:0000313" key="2">
    <source>
        <dbReference type="EMBL" id="EJR64017.1"/>
    </source>
</evidence>
<dbReference type="Proteomes" id="UP000006967">
    <property type="component" value="Unassembled WGS sequence"/>
</dbReference>
<evidence type="ECO:0000256" key="1">
    <source>
        <dbReference type="SAM" id="Phobius"/>
    </source>
</evidence>
<dbReference type="AlphaFoldDB" id="A0A9W5KRE7"/>
<name>A0A9W5KRE7_BACCE</name>
<dbReference type="InterPro" id="IPR043857">
    <property type="entry name" value="DUF5819"/>
</dbReference>